<dbReference type="InterPro" id="IPR041436">
    <property type="entry name" value="RNAse_A_bac"/>
</dbReference>
<feature type="domain" description="Bacterial CdiA-CT RNAse A" evidence="1">
    <location>
        <begin position="154"/>
        <end position="266"/>
    </location>
</feature>
<proteinExistence type="predicted"/>
<dbReference type="Proteomes" id="UP000076848">
    <property type="component" value="Unassembled WGS sequence"/>
</dbReference>
<name>A0A157SEH7_9BORD</name>
<organism evidence="2 3">
    <name type="scientific">Bordetella ansorpii</name>
    <dbReference type="NCBI Taxonomy" id="288768"/>
    <lineage>
        <taxon>Bacteria</taxon>
        <taxon>Pseudomonadati</taxon>
        <taxon>Pseudomonadota</taxon>
        <taxon>Betaproteobacteria</taxon>
        <taxon>Burkholderiales</taxon>
        <taxon>Alcaligenaceae</taxon>
        <taxon>Bordetella</taxon>
    </lineage>
</organism>
<dbReference type="Pfam" id="PF18431">
    <property type="entry name" value="RNAse_A_bac"/>
    <property type="match status" value="1"/>
</dbReference>
<gene>
    <name evidence="2" type="ORF">SAMEA3906486_01960</name>
</gene>
<evidence type="ECO:0000313" key="3">
    <source>
        <dbReference type="Proteomes" id="UP000076848"/>
    </source>
</evidence>
<accession>A0A157SEH7</accession>
<dbReference type="CDD" id="cd20684">
    <property type="entry name" value="CdiA-CT_Yk_RNaseA-like"/>
    <property type="match status" value="1"/>
</dbReference>
<dbReference type="AlphaFoldDB" id="A0A157SEH7"/>
<dbReference type="EMBL" id="FKIF01000003">
    <property type="protein sequence ID" value="SAI68326.1"/>
    <property type="molecule type" value="Genomic_DNA"/>
</dbReference>
<protein>
    <recommendedName>
        <fullName evidence="1">Bacterial CdiA-CT RNAse A domain-containing protein</fullName>
    </recommendedName>
</protein>
<reference evidence="2 3" key="1">
    <citation type="submission" date="2016-04" db="EMBL/GenBank/DDBJ databases">
        <authorList>
            <consortium name="Pathogen Informatics"/>
        </authorList>
    </citation>
    <scope>NUCLEOTIDE SEQUENCE [LARGE SCALE GENOMIC DNA]</scope>
    <source>
        <strain evidence="2 3">H050680373</strain>
    </source>
</reference>
<sequence>MEEDGLTIVLTPPQLAMVLSNGTFEEPTFSNRAWGSAGAIFGALEVLGGGALLLMPEPTTLTKFGGGLLTAHGTDTFQAGVRQAWTGLETNTLTNDGATALAELLGVDRATAERIGRGVDLVVPLVVASGLAAARIATIRAGRISLATHEAYGGHTIARHVGLTEEQLRARLGQYPNLPAASSFASLAEAEKAVALGLRANRSVIAKWARTATPGDTQDFLWAAPSRIGMGVVRATGEYVPMSKVRIVLMKKAIDGKIYYVFSAYPTIF</sequence>
<evidence type="ECO:0000259" key="1">
    <source>
        <dbReference type="Pfam" id="PF18431"/>
    </source>
</evidence>
<dbReference type="OrthoDB" id="6832592at2"/>
<evidence type="ECO:0000313" key="2">
    <source>
        <dbReference type="EMBL" id="SAI68326.1"/>
    </source>
</evidence>
<dbReference type="STRING" id="288768.SAMEA3906486_01960"/>
<dbReference type="RefSeq" id="WP_156513340.1">
    <property type="nucleotide sequence ID" value="NZ_FKIF01000003.1"/>
</dbReference>
<keyword evidence="3" id="KW-1185">Reference proteome</keyword>